<gene>
    <name evidence="2" type="ORF">OOU_Y34scaffold01115g6</name>
</gene>
<organism evidence="2">
    <name type="scientific">Pyricularia oryzae (strain Y34)</name>
    <name type="common">Rice blast fungus</name>
    <name type="synonym">Magnaporthe oryzae</name>
    <dbReference type="NCBI Taxonomy" id="1143189"/>
    <lineage>
        <taxon>Eukaryota</taxon>
        <taxon>Fungi</taxon>
        <taxon>Dikarya</taxon>
        <taxon>Ascomycota</taxon>
        <taxon>Pezizomycotina</taxon>
        <taxon>Sordariomycetes</taxon>
        <taxon>Sordariomycetidae</taxon>
        <taxon>Magnaporthales</taxon>
        <taxon>Pyriculariaceae</taxon>
        <taxon>Pyricularia</taxon>
    </lineage>
</organism>
<protein>
    <recommendedName>
        <fullName evidence="3">F-box domain-containing protein</fullName>
    </recommendedName>
</protein>
<name>A0AA97NLS8_PYRO3</name>
<feature type="region of interest" description="Disordered" evidence="1">
    <location>
        <begin position="425"/>
        <end position="452"/>
    </location>
</feature>
<dbReference type="EMBL" id="JH793284">
    <property type="protein sequence ID" value="ELQ32496.1"/>
    <property type="molecule type" value="Genomic_DNA"/>
</dbReference>
<proteinExistence type="predicted"/>
<dbReference type="Proteomes" id="UP000011086">
    <property type="component" value="Unassembled WGS sequence"/>
</dbReference>
<accession>A0AA97NLS8</accession>
<reference evidence="2" key="1">
    <citation type="journal article" date="2012" name="PLoS Genet.">
        <title>Comparative analysis of the genomes of two field isolates of the rice blast fungus Magnaporthe oryzae.</title>
        <authorList>
            <person name="Xue M."/>
            <person name="Yang J."/>
            <person name="Li Z."/>
            <person name="Hu S."/>
            <person name="Yao N."/>
            <person name="Dean R.A."/>
            <person name="Zhao W."/>
            <person name="Shen M."/>
            <person name="Zhang H."/>
            <person name="Li C."/>
            <person name="Liu L."/>
            <person name="Cao L."/>
            <person name="Xu X."/>
            <person name="Xing Y."/>
            <person name="Hsiang T."/>
            <person name="Zhang Z."/>
            <person name="Xu J.R."/>
            <person name="Peng Y.L."/>
        </authorList>
    </citation>
    <scope>NUCLEOTIDE SEQUENCE</scope>
    <source>
        <strain evidence="2">Y34</strain>
    </source>
</reference>
<dbReference type="AlphaFoldDB" id="A0AA97NLS8"/>
<evidence type="ECO:0008006" key="3">
    <source>
        <dbReference type="Google" id="ProtNLM"/>
    </source>
</evidence>
<evidence type="ECO:0000256" key="1">
    <source>
        <dbReference type="SAM" id="MobiDB-lite"/>
    </source>
</evidence>
<dbReference type="SUPFAM" id="SSF81383">
    <property type="entry name" value="F-box domain"/>
    <property type="match status" value="1"/>
</dbReference>
<sequence length="707" mass="79157">MFKIVNESATLQCEKDGRGICDVVGVHRTQLNIATSLLRKVWELVSHIAQELNPQDLFNFSLSCRTLQWLIRDDHICAMVLEVSCSLKPTRLSHAHAPPMSDILSPPKESRHSGVFRSLTLTVFTWKSTAPFAPETKAAHKSKNYAKALRLIVKRSTAILSASSYLAALVAEAESFLYSNGVVCYFSNGLLRIRDLHNSALEDTINVGKLLKGDDGLSRTIKDEQDFKLRILNYADGFVSCYLNPGNRSFPRLLVISRSHGSLFSHILASSRKIFVRNNDRYLYYGTHSAIARDGSQRWVLRGCSLLNGIWHNNLTHLPDRIGSDIGANICFEIIDGYFYALGSQRHSLHDSYICVRFRIDQAENMEEWQEFHSGGLTNIQRSLITQDERTGVLTIVDGGIESGEGASARKRTYYRRRLQFPGNGDKSALSSTGPLTIPGYEGPSRPAHASDHNAASLRLLTPSDTLLMCYSDRPFPSQRIRLRVNLTHFTAPDTANPESPTPDERVERQCMSRTNLWSPPGWDNDKNVKALNDILSPQLEQNFIWMWDEGLKCYTQAGLLNTVLDPSIRLQGTRKWVNAFLEVLGEDLGASCPESRIQDPDPSGNSAYEYDWPSFLFAPHTVRSERRITLVLNFAGNNSKSRINIRNKSPSYRDQTSRGIRDCKTRCGANLNKTIAISAAAHRIGQSGGWDGLTLVEEHRGGQCAI</sequence>
<dbReference type="InterPro" id="IPR036047">
    <property type="entry name" value="F-box-like_dom_sf"/>
</dbReference>
<evidence type="ECO:0000313" key="2">
    <source>
        <dbReference type="EMBL" id="ELQ32496.1"/>
    </source>
</evidence>